<dbReference type="InterPro" id="IPR011041">
    <property type="entry name" value="Quinoprot_gluc/sorb_DH_b-prop"/>
</dbReference>
<dbReference type="PROSITE" id="PS51257">
    <property type="entry name" value="PROKAR_LIPOPROTEIN"/>
    <property type="match status" value="1"/>
</dbReference>
<dbReference type="Proteomes" id="UP001165366">
    <property type="component" value="Unassembled WGS sequence"/>
</dbReference>
<dbReference type="SUPFAM" id="SSF50952">
    <property type="entry name" value="Soluble quinoprotein glucose dehydrogenase"/>
    <property type="match status" value="1"/>
</dbReference>
<keyword evidence="2 4" id="KW-0479">Metal-binding</keyword>
<protein>
    <submittedName>
        <fullName evidence="6">PQQ-dependent sugar dehydrogenase</fullName>
    </submittedName>
</protein>
<dbReference type="Pfam" id="PF00034">
    <property type="entry name" value="Cytochrom_C"/>
    <property type="match status" value="1"/>
</dbReference>
<dbReference type="Gene3D" id="2.120.10.30">
    <property type="entry name" value="TolB, C-terminal domain"/>
    <property type="match status" value="1"/>
</dbReference>
<dbReference type="Gene3D" id="1.10.760.10">
    <property type="entry name" value="Cytochrome c-like domain"/>
    <property type="match status" value="1"/>
</dbReference>
<evidence type="ECO:0000256" key="4">
    <source>
        <dbReference type="PROSITE-ProRule" id="PRU00433"/>
    </source>
</evidence>
<evidence type="ECO:0000313" key="6">
    <source>
        <dbReference type="EMBL" id="MCG2586988.1"/>
    </source>
</evidence>
<dbReference type="PANTHER" id="PTHR35008:SF8">
    <property type="entry name" value="ALCOHOL DEHYDROGENASE CYTOCHROME C SUBUNIT"/>
    <property type="match status" value="1"/>
</dbReference>
<comment type="caution">
    <text evidence="6">The sequence shown here is derived from an EMBL/GenBank/DDBJ whole genome shotgun (WGS) entry which is preliminary data.</text>
</comment>
<dbReference type="EMBL" id="JAKLWS010000001">
    <property type="protein sequence ID" value="MCG2586988.1"/>
    <property type="molecule type" value="Genomic_DNA"/>
</dbReference>
<sequence>MNKQLLHHSRFYEQITISVFVGLMLIVLSSCQFNKNPQLPPGAPNDGELDLPVGFEAVVVADSVGPARHLVVNENGDIYVKLKRAYETGGIAALRDTSGDGKADIIKTFSLDQTHGNYETGMEIHDGYLYYSTQLYVFRYPLNPDELVPDTTRRDTIVIDDHEHGHHEHIGKPLSFDNEGNLFTAYGAPSDACQEQNRIPGSPGKDPCLILDNHAGIWKFRADQFNQVQQESLNRDANPDVAPTGIRFASGLRSIVAMDWNPVDNELYIVQHGRDNLHSMWPQLFTAWDNAVLPAEEFGRVTEGSNFGWPYCFYDQFRERKVLAPEYGGNGDEVGRCSEFDNPLVGFPGHFAPNDLKFYQGDQFPEYYRNGAFIAFHGSTIRNPYPQAGYFVAFIPYQNGEFSKDWDVFANGFTGVDPVVNTNDSEHRPVGLAVGPDGSLYISDSVDGKIWRVMFKGERSAFGEEQLANMKVIKETASNIRYPDKEGDDLQKEVPVAGQEVYELYCAACHQRNGEGVAGRFPPIKGSTKIQDRDSLVTVILAGQNTPDYEIQMPPHDFLDDEEIAGLASYILQEFGSEGDSITSDEVNKLRESILSMD</sequence>
<keyword evidence="7" id="KW-1185">Reference proteome</keyword>
<keyword evidence="1 4" id="KW-0349">Heme</keyword>
<dbReference type="RefSeq" id="WP_237851838.1">
    <property type="nucleotide sequence ID" value="NZ_JAKLWS010000001.1"/>
</dbReference>
<dbReference type="SUPFAM" id="SSF46626">
    <property type="entry name" value="Cytochrome c"/>
    <property type="match status" value="1"/>
</dbReference>
<dbReference type="Pfam" id="PF22807">
    <property type="entry name" value="TrAA12"/>
    <property type="match status" value="1"/>
</dbReference>
<dbReference type="InterPro" id="IPR009056">
    <property type="entry name" value="Cyt_c-like_dom"/>
</dbReference>
<proteinExistence type="predicted"/>
<gene>
    <name evidence="6" type="ORF">L6773_00320</name>
</gene>
<feature type="domain" description="Cytochrome c" evidence="5">
    <location>
        <begin position="493"/>
        <end position="575"/>
    </location>
</feature>
<reference evidence="6" key="1">
    <citation type="submission" date="2022-01" db="EMBL/GenBank/DDBJ databases">
        <authorList>
            <person name="Wang Y."/>
        </authorList>
    </citation>
    <scope>NUCLEOTIDE SEQUENCE</scope>
    <source>
        <strain evidence="6">WB101</strain>
    </source>
</reference>
<accession>A0ABS9K825</accession>
<keyword evidence="3 4" id="KW-0408">Iron</keyword>
<evidence type="ECO:0000256" key="1">
    <source>
        <dbReference type="ARBA" id="ARBA00022617"/>
    </source>
</evidence>
<dbReference type="PROSITE" id="PS51007">
    <property type="entry name" value="CYTC"/>
    <property type="match status" value="1"/>
</dbReference>
<dbReference type="InterPro" id="IPR036909">
    <property type="entry name" value="Cyt_c-like_dom_sf"/>
</dbReference>
<dbReference type="InterPro" id="IPR054539">
    <property type="entry name" value="Beta-prop_PDH"/>
</dbReference>
<dbReference type="PANTHER" id="PTHR35008">
    <property type="entry name" value="BLL4482 PROTEIN-RELATED"/>
    <property type="match status" value="1"/>
</dbReference>
<evidence type="ECO:0000259" key="5">
    <source>
        <dbReference type="PROSITE" id="PS51007"/>
    </source>
</evidence>
<reference evidence="6" key="2">
    <citation type="submission" date="2024-05" db="EMBL/GenBank/DDBJ databases">
        <title>Rhodohalobacter halophilus gen. nov., sp. nov., a moderately halophilic member of the family Balneolaceae.</title>
        <authorList>
            <person name="Xia J."/>
        </authorList>
    </citation>
    <scope>NUCLEOTIDE SEQUENCE</scope>
    <source>
        <strain evidence="6">WB101</strain>
    </source>
</reference>
<organism evidence="6 7">
    <name type="scientific">Rhodohalobacter sulfatireducens</name>
    <dbReference type="NCBI Taxonomy" id="2911366"/>
    <lineage>
        <taxon>Bacteria</taxon>
        <taxon>Pseudomonadati</taxon>
        <taxon>Balneolota</taxon>
        <taxon>Balneolia</taxon>
        <taxon>Balneolales</taxon>
        <taxon>Balneolaceae</taxon>
        <taxon>Rhodohalobacter</taxon>
    </lineage>
</organism>
<dbReference type="InterPro" id="IPR051459">
    <property type="entry name" value="Cytochrome_c-type_DH"/>
</dbReference>
<evidence type="ECO:0000313" key="7">
    <source>
        <dbReference type="Proteomes" id="UP001165366"/>
    </source>
</evidence>
<dbReference type="InterPro" id="IPR011042">
    <property type="entry name" value="6-blade_b-propeller_TolB-like"/>
</dbReference>
<evidence type="ECO:0000256" key="3">
    <source>
        <dbReference type="ARBA" id="ARBA00023004"/>
    </source>
</evidence>
<name>A0ABS9K825_9BACT</name>
<evidence type="ECO:0000256" key="2">
    <source>
        <dbReference type="ARBA" id="ARBA00022723"/>
    </source>
</evidence>